<dbReference type="NCBIfam" id="NF004671">
    <property type="entry name" value="PRK06010.1"/>
    <property type="match status" value="1"/>
</dbReference>
<evidence type="ECO:0000313" key="10">
    <source>
        <dbReference type="EMBL" id="RFC63002.1"/>
    </source>
</evidence>
<dbReference type="GO" id="GO:0005886">
    <property type="term" value="C:plasma membrane"/>
    <property type="evidence" value="ECO:0007669"/>
    <property type="project" value="UniProtKB-SubCell"/>
</dbReference>
<evidence type="ECO:0000256" key="2">
    <source>
        <dbReference type="ARBA" id="ARBA00006156"/>
    </source>
</evidence>
<comment type="subcellular location">
    <subcellularLocation>
        <location evidence="1 9">Cell membrane</location>
        <topology evidence="1">Multi-pass membrane protein</topology>
    </subcellularLocation>
    <subcellularLocation>
        <location evidence="9">Bacterial flagellum basal body</location>
    </subcellularLocation>
</comment>
<keyword evidence="4 9" id="KW-1003">Cell membrane</keyword>
<dbReference type="PANTHER" id="PTHR34040:SF2">
    <property type="entry name" value="FLAGELLAR BIOSYNTHETIC PROTEIN FLIQ"/>
    <property type="match status" value="1"/>
</dbReference>
<evidence type="ECO:0000256" key="6">
    <source>
        <dbReference type="ARBA" id="ARBA00022989"/>
    </source>
</evidence>
<dbReference type="GO" id="GO:0044780">
    <property type="term" value="P:bacterial-type flagellum assembly"/>
    <property type="evidence" value="ECO:0007669"/>
    <property type="project" value="InterPro"/>
</dbReference>
<dbReference type="NCBIfam" id="TIGR01402">
    <property type="entry name" value="fliQ"/>
    <property type="match status" value="1"/>
</dbReference>
<keyword evidence="11" id="KW-1185">Reference proteome</keyword>
<dbReference type="OrthoDB" id="9806440at2"/>
<comment type="function">
    <text evidence="9">Role in flagellar biosynthesis.</text>
</comment>
<evidence type="ECO:0000256" key="9">
    <source>
        <dbReference type="RuleBase" id="RU364090"/>
    </source>
</evidence>
<dbReference type="Proteomes" id="UP000264310">
    <property type="component" value="Unassembled WGS sequence"/>
</dbReference>
<feature type="transmembrane region" description="Helical" evidence="9">
    <location>
        <begin position="55"/>
        <end position="76"/>
    </location>
</feature>
<keyword evidence="5 9" id="KW-0812">Transmembrane</keyword>
<comment type="caution">
    <text evidence="10">The sequence shown here is derived from an EMBL/GenBank/DDBJ whole genome shotgun (WGS) entry which is preliminary data.</text>
</comment>
<protein>
    <recommendedName>
        <fullName evidence="3 9">Flagellar biosynthetic protein FliQ</fullName>
    </recommendedName>
</protein>
<dbReference type="Pfam" id="PF01313">
    <property type="entry name" value="Bac_export_3"/>
    <property type="match status" value="1"/>
</dbReference>
<dbReference type="GO" id="GO:0009306">
    <property type="term" value="P:protein secretion"/>
    <property type="evidence" value="ECO:0007669"/>
    <property type="project" value="InterPro"/>
</dbReference>
<evidence type="ECO:0000256" key="1">
    <source>
        <dbReference type="ARBA" id="ARBA00004651"/>
    </source>
</evidence>
<dbReference type="EMBL" id="QURL01000005">
    <property type="protein sequence ID" value="RFC63002.1"/>
    <property type="molecule type" value="Genomic_DNA"/>
</dbReference>
<dbReference type="InterPro" id="IPR002191">
    <property type="entry name" value="Bac_export_3"/>
</dbReference>
<evidence type="ECO:0000256" key="3">
    <source>
        <dbReference type="ARBA" id="ARBA00021718"/>
    </source>
</evidence>
<dbReference type="GO" id="GO:0009425">
    <property type="term" value="C:bacterial-type flagellum basal body"/>
    <property type="evidence" value="ECO:0007669"/>
    <property type="project" value="UniProtKB-SubCell"/>
</dbReference>
<keyword evidence="8 9" id="KW-0975">Bacterial flagellum</keyword>
<proteinExistence type="inferred from homology"/>
<evidence type="ECO:0000256" key="7">
    <source>
        <dbReference type="ARBA" id="ARBA00023136"/>
    </source>
</evidence>
<keyword evidence="10" id="KW-0966">Cell projection</keyword>
<comment type="similarity">
    <text evidence="2 9">Belongs to the FliQ/MopD/SpaQ family.</text>
</comment>
<dbReference type="RefSeq" id="WP_116683820.1">
    <property type="nucleotide sequence ID" value="NZ_QURL01000005.1"/>
</dbReference>
<dbReference type="PANTHER" id="PTHR34040">
    <property type="entry name" value="FLAGELLAR BIOSYNTHETIC PROTEIN FLIQ"/>
    <property type="match status" value="1"/>
</dbReference>
<keyword evidence="10" id="KW-0969">Cilium</keyword>
<reference evidence="10 11" key="1">
    <citation type="submission" date="2018-08" db="EMBL/GenBank/DDBJ databases">
        <title>Fulvimarina sp. 85, whole genome shotgun sequence.</title>
        <authorList>
            <person name="Tuo L."/>
        </authorList>
    </citation>
    <scope>NUCLEOTIDE SEQUENCE [LARGE SCALE GENOMIC DNA]</scope>
    <source>
        <strain evidence="10 11">85</strain>
    </source>
</reference>
<dbReference type="InterPro" id="IPR006305">
    <property type="entry name" value="FliQ"/>
</dbReference>
<evidence type="ECO:0000313" key="11">
    <source>
        <dbReference type="Proteomes" id="UP000264310"/>
    </source>
</evidence>
<accession>A0A371X189</accession>
<dbReference type="PIRSF" id="PIRSF004669">
    <property type="entry name" value="FliQ"/>
    <property type="match status" value="1"/>
</dbReference>
<keyword evidence="10" id="KW-0282">Flagellum</keyword>
<gene>
    <name evidence="9 10" type="primary">fliQ</name>
    <name evidence="10" type="ORF">DYI37_13735</name>
</gene>
<keyword evidence="6 9" id="KW-1133">Transmembrane helix</keyword>
<evidence type="ECO:0000256" key="4">
    <source>
        <dbReference type="ARBA" id="ARBA00022475"/>
    </source>
</evidence>
<dbReference type="AlphaFoldDB" id="A0A371X189"/>
<name>A0A371X189_9HYPH</name>
<sequence length="92" mass="9938">MNQADAIDIVQEAIWTIVIASTPAVAAAMIVGIVIALFQALTQIQEMTLTFVPKILAIFIVIGISASFTGAQVYAFTQEAYSRIETGFDVER</sequence>
<feature type="transmembrane region" description="Helical" evidence="9">
    <location>
        <begin position="12"/>
        <end position="35"/>
    </location>
</feature>
<evidence type="ECO:0000256" key="5">
    <source>
        <dbReference type="ARBA" id="ARBA00022692"/>
    </source>
</evidence>
<dbReference type="PRINTS" id="PR00952">
    <property type="entry name" value="TYPE3IMQPROT"/>
</dbReference>
<evidence type="ECO:0000256" key="8">
    <source>
        <dbReference type="ARBA" id="ARBA00023143"/>
    </source>
</evidence>
<organism evidence="10 11">
    <name type="scientific">Fulvimarina endophytica</name>
    <dbReference type="NCBI Taxonomy" id="2293836"/>
    <lineage>
        <taxon>Bacteria</taxon>
        <taxon>Pseudomonadati</taxon>
        <taxon>Pseudomonadota</taxon>
        <taxon>Alphaproteobacteria</taxon>
        <taxon>Hyphomicrobiales</taxon>
        <taxon>Aurantimonadaceae</taxon>
        <taxon>Fulvimarina</taxon>
    </lineage>
</organism>
<keyword evidence="7 9" id="KW-0472">Membrane</keyword>